<dbReference type="GO" id="GO:0030288">
    <property type="term" value="C:outer membrane-bounded periplasmic space"/>
    <property type="evidence" value="ECO:0007669"/>
    <property type="project" value="UniProtKB-UniRule"/>
</dbReference>
<feature type="domain" description="YbgF trimerisation" evidence="4">
    <location>
        <begin position="63"/>
        <end position="107"/>
    </location>
</feature>
<accession>A0A3N0V9F7</accession>
<dbReference type="FunCoup" id="A0A3N0V9F7">
    <property type="interactions" value="63"/>
</dbReference>
<dbReference type="Gene3D" id="1.25.40.10">
    <property type="entry name" value="Tetratricopeptide repeat domain"/>
    <property type="match status" value="1"/>
</dbReference>
<dbReference type="HAMAP" id="MF_02066">
    <property type="entry name" value="CpoB"/>
    <property type="match status" value="1"/>
</dbReference>
<dbReference type="Proteomes" id="UP000282106">
    <property type="component" value="Unassembled WGS sequence"/>
</dbReference>
<proteinExistence type="inferred from homology"/>
<gene>
    <name evidence="5" type="primary">ybgF</name>
    <name evidence="2" type="synonym">cpoB</name>
    <name evidence="5" type="ORF">ED208_09790</name>
</gene>
<keyword evidence="2" id="KW-0574">Periplasm</keyword>
<dbReference type="EMBL" id="RJVO01000004">
    <property type="protein sequence ID" value="ROH89427.1"/>
    <property type="molecule type" value="Genomic_DNA"/>
</dbReference>
<dbReference type="AlphaFoldDB" id="A0A3N0V9F7"/>
<evidence type="ECO:0000259" key="3">
    <source>
        <dbReference type="Pfam" id="PF13525"/>
    </source>
</evidence>
<evidence type="ECO:0000313" key="5">
    <source>
        <dbReference type="EMBL" id="ROH89427.1"/>
    </source>
</evidence>
<feature type="domain" description="Outer membrane lipoprotein BamD-like" evidence="3">
    <location>
        <begin position="162"/>
        <end position="282"/>
    </location>
</feature>
<evidence type="ECO:0000259" key="4">
    <source>
        <dbReference type="Pfam" id="PF16331"/>
    </source>
</evidence>
<protein>
    <recommendedName>
        <fullName evidence="2">Cell division coordinator CpoB</fullName>
    </recommendedName>
</protein>
<evidence type="ECO:0000313" key="6">
    <source>
        <dbReference type="Proteomes" id="UP000282106"/>
    </source>
</evidence>
<dbReference type="Gene3D" id="1.20.5.110">
    <property type="match status" value="1"/>
</dbReference>
<dbReference type="InParanoid" id="A0A3N0V9F7"/>
<dbReference type="SUPFAM" id="SSF48452">
    <property type="entry name" value="TPR-like"/>
    <property type="match status" value="1"/>
</dbReference>
<name>A0A3N0V9F7_9GAMM</name>
<reference evidence="5 6" key="1">
    <citation type="submission" date="2018-10" db="EMBL/GenBank/DDBJ databases">
        <authorList>
            <person name="Chen W.-M."/>
        </authorList>
    </citation>
    <scope>NUCLEOTIDE SEQUENCE [LARGE SCALE GENOMIC DNA]</scope>
    <source>
        <strain evidence="5 6">THS-13</strain>
    </source>
</reference>
<keyword evidence="1 2" id="KW-0732">Signal</keyword>
<comment type="subcellular location">
    <subcellularLocation>
        <location evidence="2">Periplasm</location>
    </subcellularLocation>
</comment>
<organism evidence="5 6">
    <name type="scientific">Stagnimonas aquatica</name>
    <dbReference type="NCBI Taxonomy" id="2689987"/>
    <lineage>
        <taxon>Bacteria</taxon>
        <taxon>Pseudomonadati</taxon>
        <taxon>Pseudomonadota</taxon>
        <taxon>Gammaproteobacteria</taxon>
        <taxon>Nevskiales</taxon>
        <taxon>Nevskiaceae</taxon>
        <taxon>Stagnimonas</taxon>
    </lineage>
</organism>
<dbReference type="GO" id="GO:0070206">
    <property type="term" value="P:protein trimerization"/>
    <property type="evidence" value="ECO:0007669"/>
    <property type="project" value="InterPro"/>
</dbReference>
<dbReference type="PROSITE" id="PS51257">
    <property type="entry name" value="PROKAR_LIPOPROTEIN"/>
    <property type="match status" value="1"/>
</dbReference>
<comment type="function">
    <text evidence="2">Mediates coordination of peptidoglycan synthesis and outer membrane constriction during cell division.</text>
</comment>
<dbReference type="InterPro" id="IPR011990">
    <property type="entry name" value="TPR-like_helical_dom_sf"/>
</dbReference>
<evidence type="ECO:0000256" key="2">
    <source>
        <dbReference type="HAMAP-Rule" id="MF_02066"/>
    </source>
</evidence>
<keyword evidence="6" id="KW-1185">Reference proteome</keyword>
<feature type="chain" id="PRO_5018344411" description="Cell division coordinator CpoB" evidence="2">
    <location>
        <begin position="21"/>
        <end position="283"/>
    </location>
</feature>
<comment type="similarity">
    <text evidence="2">Belongs to the CpoB family.</text>
</comment>
<dbReference type="InterPro" id="IPR034706">
    <property type="entry name" value="CpoB"/>
</dbReference>
<dbReference type="InterPro" id="IPR039565">
    <property type="entry name" value="BamD-like"/>
</dbReference>
<dbReference type="Pfam" id="PF13525">
    <property type="entry name" value="YfiO"/>
    <property type="match status" value="1"/>
</dbReference>
<keyword evidence="2" id="KW-0132">Cell division</keyword>
<feature type="signal peptide" evidence="2">
    <location>
        <begin position="1"/>
        <end position="20"/>
    </location>
</feature>
<dbReference type="GO" id="GO:0043093">
    <property type="term" value="P:FtsZ-dependent cytokinesis"/>
    <property type="evidence" value="ECO:0007669"/>
    <property type="project" value="UniProtKB-UniRule"/>
</dbReference>
<dbReference type="Pfam" id="PF16331">
    <property type="entry name" value="TolA_bind_tri"/>
    <property type="match status" value="1"/>
</dbReference>
<sequence length="283" mass="30945" precursor="true">MSVRYAPSVLVLAVAVLASACTPLSRTGEEPLSPEEIRLRAIEGKIGDLSRRVSGVENKDESRTQDELRTLRGEIERLRFDIDSQERRGKDLYLDLDRRIQKLETLPGSTLPPFAPATPSFDNGVSQPPLSGAAAAGTATTPALVVSPRLNSTPTSGGGAEEETAYLKAFDFLKAGKYDSAITGFKAMLDKWPQGNFADNGWYWMGESLYIKRQYKPALDAFNALIERFPASPKVPDALFKGGLTQLELKDTEAAKAAWRRVVKDYPGSNAAGLARQRLDQAR</sequence>
<keyword evidence="2" id="KW-0131">Cell cycle</keyword>
<evidence type="ECO:0000256" key="1">
    <source>
        <dbReference type="ARBA" id="ARBA00022729"/>
    </source>
</evidence>
<comment type="caution">
    <text evidence="5">The sequence shown here is derived from an EMBL/GenBank/DDBJ whole genome shotgun (WGS) entry which is preliminary data.</text>
</comment>
<dbReference type="RefSeq" id="WP_123211724.1">
    <property type="nucleotide sequence ID" value="NZ_RJVO01000004.1"/>
</dbReference>
<dbReference type="InterPro" id="IPR032519">
    <property type="entry name" value="YbgF_tri"/>
</dbReference>
<dbReference type="NCBIfam" id="TIGR02795">
    <property type="entry name" value="tol_pal_ybgF"/>
    <property type="match status" value="1"/>
</dbReference>
<dbReference type="InterPro" id="IPR014162">
    <property type="entry name" value="CpoB_C"/>
</dbReference>